<dbReference type="SUPFAM" id="SSF48403">
    <property type="entry name" value="Ankyrin repeat"/>
    <property type="match status" value="1"/>
</dbReference>
<dbReference type="InterPro" id="IPR036770">
    <property type="entry name" value="Ankyrin_rpt-contain_sf"/>
</dbReference>
<evidence type="ECO:0000256" key="1">
    <source>
        <dbReference type="ARBA" id="ARBA00022737"/>
    </source>
</evidence>
<dbReference type="CDD" id="cd03716">
    <property type="entry name" value="SOCS_ASB_like"/>
    <property type="match status" value="1"/>
</dbReference>
<dbReference type="PROSITE" id="PS50225">
    <property type="entry name" value="SOCS"/>
    <property type="match status" value="1"/>
</dbReference>
<keyword evidence="7" id="KW-1185">Reference proteome</keyword>
<dbReference type="Pfam" id="PF07525">
    <property type="entry name" value="SOCS_box"/>
    <property type="match status" value="1"/>
</dbReference>
<evidence type="ECO:0000256" key="4">
    <source>
        <dbReference type="SAM" id="MobiDB-lite"/>
    </source>
</evidence>
<accession>A0ABD0JEC6</accession>
<dbReference type="PANTHER" id="PTHR24198:SF194">
    <property type="entry name" value="INVERSIN-A"/>
    <property type="match status" value="1"/>
</dbReference>
<evidence type="ECO:0000256" key="2">
    <source>
        <dbReference type="ARBA" id="ARBA00023043"/>
    </source>
</evidence>
<feature type="region of interest" description="Disordered" evidence="4">
    <location>
        <begin position="1"/>
        <end position="26"/>
    </location>
</feature>
<name>A0ABD0JEC6_9CAEN</name>
<dbReference type="SMART" id="SM00248">
    <property type="entry name" value="ANK"/>
    <property type="match status" value="7"/>
</dbReference>
<evidence type="ECO:0000259" key="5">
    <source>
        <dbReference type="PROSITE" id="PS50225"/>
    </source>
</evidence>
<evidence type="ECO:0000313" key="6">
    <source>
        <dbReference type="EMBL" id="KAK7471773.1"/>
    </source>
</evidence>
<dbReference type="AlphaFoldDB" id="A0ABD0JEC6"/>
<reference evidence="6 7" key="1">
    <citation type="journal article" date="2023" name="Sci. Data">
        <title>Genome assembly of the Korean intertidal mud-creeper Batillaria attramentaria.</title>
        <authorList>
            <person name="Patra A.K."/>
            <person name="Ho P.T."/>
            <person name="Jun S."/>
            <person name="Lee S.J."/>
            <person name="Kim Y."/>
            <person name="Won Y.J."/>
        </authorList>
    </citation>
    <scope>NUCLEOTIDE SEQUENCE [LARGE SCALE GENOMIC DNA]</scope>
    <source>
        <strain evidence="6">Wonlab-2016</strain>
    </source>
</reference>
<proteinExistence type="predicted"/>
<keyword evidence="2" id="KW-0040">ANK repeat</keyword>
<comment type="caution">
    <text evidence="6">The sequence shown here is derived from an EMBL/GenBank/DDBJ whole genome shotgun (WGS) entry which is preliminary data.</text>
</comment>
<keyword evidence="3" id="KW-0175">Coiled coil</keyword>
<organism evidence="6 7">
    <name type="scientific">Batillaria attramentaria</name>
    <dbReference type="NCBI Taxonomy" id="370345"/>
    <lineage>
        <taxon>Eukaryota</taxon>
        <taxon>Metazoa</taxon>
        <taxon>Spiralia</taxon>
        <taxon>Lophotrochozoa</taxon>
        <taxon>Mollusca</taxon>
        <taxon>Gastropoda</taxon>
        <taxon>Caenogastropoda</taxon>
        <taxon>Sorbeoconcha</taxon>
        <taxon>Cerithioidea</taxon>
        <taxon>Batillariidae</taxon>
        <taxon>Batillaria</taxon>
    </lineage>
</organism>
<dbReference type="InterPro" id="IPR002110">
    <property type="entry name" value="Ankyrin_rpt"/>
</dbReference>
<feature type="coiled-coil region" evidence="3">
    <location>
        <begin position="432"/>
        <end position="470"/>
    </location>
</feature>
<sequence length="1036" mass="119937">MANQKVNQESIEKGSDNGNTRHINDVGDFPYPTNATDLEMRWCHELHQAVLRFDWMKVGTLLIQRLRNDHKRRVTKCLNETQHSWAVEQAIKFADDPTLEKYIPLLLPINIEDAIQRFVTRKSWKLVCALMKHGITLAQYKWAATKAREWCTDAEFDDFIKHIPEDRKILFFAERGRFAFRDILARSGHSDLASLSAEGVIDFISASLSTLCGLQEPRGLEIAQFISNLRVTNEAVPTTYPDSIRAEIYQRSVEKLCDLILQFQPDFSSDFYREALFRFFFEFDGEASFRNFDFTFHVFHVILTLLASGYDFSSVDAEILHMFLPEELRRLLFKAAVEHKLWTVVKNLADHNLYDDQRGWALGQALYDKQWDVMVRLADHGLTDDQLRRVYRQVAKHADWETVRSMFERGADVSLVHQELETAIPDRRRPPDEDTEKRYKQRLDKLKEYEEELKKDADDIENALEKQNWSAALYKLRRNVTAEELVLISTKAEEMGVWHLVAQLARLNKLERDSYFASLLIERQFAILRILIERGVDAELVRTSLPILIEERQWILVARIMETTLNDDEKREVIQEALKDEEGSVVAYGLHLAGCRVFTVEERDDMFAMFLKSRMWWAVKIMVEEKDEAGQKHRNNALISAMRKQRWDVVDHCLQHGVNLNMWGETGDPLLHQLAGKGEWQQVEGLLSRGADQLVLDSENRSLLHLAVDDALENNHRYIMKDEVWDRVKMMVEFQADINQPDPQGNTPLYELIRTSSSQADGGHHQAKIIDCALLWGRNVAEKVTYRGKTALHTVCEAGLWDSMRYIVARGGDPLTVTVEGKTVLRVAAENKECSRELVAECIKMGLSTHQPAITDQYRVESASPMYQALANEDIVLVRMLYESGACVNKELYFLNENFRTLFLPQITGRVLYRYKKARLQYIPFLRMIASTPRSLQSICRLVISHSIGVAKPRKREREVKSLPILSKAMKSYVLFADILHQDCRSLKHMCGQVIARLVYSVNSSDRQMDVLSLPVLSDEMKRYVYAFVRNLQHQI</sequence>
<feature type="domain" description="SOCS box" evidence="5">
    <location>
        <begin position="924"/>
        <end position="965"/>
    </location>
</feature>
<protein>
    <recommendedName>
        <fullName evidence="5">SOCS box domain-containing protein</fullName>
    </recommendedName>
</protein>
<gene>
    <name evidence="6" type="ORF">BaRGS_00035595</name>
</gene>
<dbReference type="SMART" id="SM00969">
    <property type="entry name" value="SOCS_box"/>
    <property type="match status" value="1"/>
</dbReference>
<dbReference type="InterPro" id="IPR001496">
    <property type="entry name" value="SOCS_box"/>
</dbReference>
<keyword evidence="1" id="KW-0677">Repeat</keyword>
<dbReference type="Gene3D" id="1.25.40.20">
    <property type="entry name" value="Ankyrin repeat-containing domain"/>
    <property type="match status" value="1"/>
</dbReference>
<evidence type="ECO:0000313" key="7">
    <source>
        <dbReference type="Proteomes" id="UP001519460"/>
    </source>
</evidence>
<dbReference type="Proteomes" id="UP001519460">
    <property type="component" value="Unassembled WGS sequence"/>
</dbReference>
<evidence type="ECO:0000256" key="3">
    <source>
        <dbReference type="SAM" id="Coils"/>
    </source>
</evidence>
<dbReference type="EMBL" id="JACVVK020000479">
    <property type="protein sequence ID" value="KAK7471773.1"/>
    <property type="molecule type" value="Genomic_DNA"/>
</dbReference>
<dbReference type="PANTHER" id="PTHR24198">
    <property type="entry name" value="ANKYRIN REPEAT AND PROTEIN KINASE DOMAIN-CONTAINING PROTEIN"/>
    <property type="match status" value="1"/>
</dbReference>